<dbReference type="Pfam" id="PF19567">
    <property type="entry name" value="CpsB_CapC"/>
    <property type="match status" value="1"/>
</dbReference>
<dbReference type="GO" id="GO:0030145">
    <property type="term" value="F:manganese ion binding"/>
    <property type="evidence" value="ECO:0007669"/>
    <property type="project" value="InterPro"/>
</dbReference>
<evidence type="ECO:0000313" key="7">
    <source>
        <dbReference type="Proteomes" id="UP000823935"/>
    </source>
</evidence>
<dbReference type="Proteomes" id="UP000823935">
    <property type="component" value="Unassembled WGS sequence"/>
</dbReference>
<evidence type="ECO:0000256" key="3">
    <source>
        <dbReference type="ARBA" id="ARBA00022801"/>
    </source>
</evidence>
<dbReference type="AlphaFoldDB" id="A0A9D1ETK6"/>
<dbReference type="PIRSF" id="PIRSF016557">
    <property type="entry name" value="Caps_synth_CpsB"/>
    <property type="match status" value="1"/>
</dbReference>
<protein>
    <recommendedName>
        <fullName evidence="2">protein-tyrosine-phosphatase</fullName>
        <ecNumber evidence="2">3.1.3.48</ecNumber>
    </recommendedName>
</protein>
<dbReference type="EMBL" id="DVIQ01000052">
    <property type="protein sequence ID" value="HIS31710.1"/>
    <property type="molecule type" value="Genomic_DNA"/>
</dbReference>
<dbReference type="EC" id="3.1.3.48" evidence="2"/>
<reference evidence="6" key="1">
    <citation type="submission" date="2020-10" db="EMBL/GenBank/DDBJ databases">
        <authorList>
            <person name="Gilroy R."/>
        </authorList>
    </citation>
    <scope>NUCLEOTIDE SEQUENCE</scope>
    <source>
        <strain evidence="6">CHK190-19873</strain>
    </source>
</reference>
<organism evidence="6 7">
    <name type="scientific">Candidatus Limivivens intestinipullorum</name>
    <dbReference type="NCBI Taxonomy" id="2840858"/>
    <lineage>
        <taxon>Bacteria</taxon>
        <taxon>Bacillati</taxon>
        <taxon>Bacillota</taxon>
        <taxon>Clostridia</taxon>
        <taxon>Lachnospirales</taxon>
        <taxon>Lachnospiraceae</taxon>
        <taxon>Lachnospiraceae incertae sedis</taxon>
        <taxon>Candidatus Limivivens</taxon>
    </lineage>
</organism>
<dbReference type="InterPro" id="IPR016195">
    <property type="entry name" value="Pol/histidinol_Pase-like"/>
</dbReference>
<reference evidence="6" key="2">
    <citation type="journal article" date="2021" name="PeerJ">
        <title>Extensive microbial diversity within the chicken gut microbiome revealed by metagenomics and culture.</title>
        <authorList>
            <person name="Gilroy R."/>
            <person name="Ravi A."/>
            <person name="Getino M."/>
            <person name="Pursley I."/>
            <person name="Horton D.L."/>
            <person name="Alikhan N.F."/>
            <person name="Baker D."/>
            <person name="Gharbi K."/>
            <person name="Hall N."/>
            <person name="Watson M."/>
            <person name="Adriaenssens E.M."/>
            <person name="Foster-Nyarko E."/>
            <person name="Jarju S."/>
            <person name="Secka A."/>
            <person name="Antonio M."/>
            <person name="Oren A."/>
            <person name="Chaudhuri R.R."/>
            <person name="La Ragione R."/>
            <person name="Hildebrand F."/>
            <person name="Pallen M.J."/>
        </authorList>
    </citation>
    <scope>NUCLEOTIDE SEQUENCE</scope>
    <source>
        <strain evidence="6">CHK190-19873</strain>
    </source>
</reference>
<gene>
    <name evidence="6" type="ORF">IAB44_09235</name>
</gene>
<accession>A0A9D1ETK6</accession>
<name>A0A9D1ETK6_9FIRM</name>
<evidence type="ECO:0000256" key="4">
    <source>
        <dbReference type="ARBA" id="ARBA00022912"/>
    </source>
</evidence>
<proteinExistence type="inferred from homology"/>
<evidence type="ECO:0000256" key="5">
    <source>
        <dbReference type="ARBA" id="ARBA00051722"/>
    </source>
</evidence>
<comment type="similarity">
    <text evidence="1">Belongs to the metallo-dependent hydrolases superfamily. CpsB/CapC family.</text>
</comment>
<dbReference type="GO" id="GO:0004725">
    <property type="term" value="F:protein tyrosine phosphatase activity"/>
    <property type="evidence" value="ECO:0007669"/>
    <property type="project" value="UniProtKB-EC"/>
</dbReference>
<sequence length="246" mass="27995">MRKTDIHCHVLPGIDDGSQSWQESLEMLKLAAAQGFEAAVATPHASERFSDRTPREIREMCGLLEERAKAVFGQTFRIYPGQEILYSEEAAERLLRGELLTINGSSYVLVEFVPNTPYSSILQGVERLRMSGFLPVVAHVERYGALRRDEGPEGLLEAGAILQMNYRSLAGRWYEENCVWCRKMLKEKKVQLLGTDMHNAGPRRPDTAHAEQWMKRHLDGSYIQELMYKNAQRILKNERLAAAQAC</sequence>
<dbReference type="PANTHER" id="PTHR39181">
    <property type="entry name" value="TYROSINE-PROTEIN PHOSPHATASE YWQE"/>
    <property type="match status" value="1"/>
</dbReference>
<comment type="catalytic activity">
    <reaction evidence="5">
        <text>O-phospho-L-tyrosyl-[protein] + H2O = L-tyrosyl-[protein] + phosphate</text>
        <dbReference type="Rhea" id="RHEA:10684"/>
        <dbReference type="Rhea" id="RHEA-COMP:10136"/>
        <dbReference type="Rhea" id="RHEA-COMP:20101"/>
        <dbReference type="ChEBI" id="CHEBI:15377"/>
        <dbReference type="ChEBI" id="CHEBI:43474"/>
        <dbReference type="ChEBI" id="CHEBI:46858"/>
        <dbReference type="ChEBI" id="CHEBI:61978"/>
        <dbReference type="EC" id="3.1.3.48"/>
    </reaction>
</comment>
<keyword evidence="4" id="KW-0904">Protein phosphatase</keyword>
<dbReference type="InterPro" id="IPR016667">
    <property type="entry name" value="Caps_polysacc_synth_CpsB/CapC"/>
</dbReference>
<comment type="caution">
    <text evidence="6">The sequence shown here is derived from an EMBL/GenBank/DDBJ whole genome shotgun (WGS) entry which is preliminary data.</text>
</comment>
<evidence type="ECO:0000256" key="2">
    <source>
        <dbReference type="ARBA" id="ARBA00013064"/>
    </source>
</evidence>
<evidence type="ECO:0000256" key="1">
    <source>
        <dbReference type="ARBA" id="ARBA00005750"/>
    </source>
</evidence>
<dbReference type="PANTHER" id="PTHR39181:SF1">
    <property type="entry name" value="TYROSINE-PROTEIN PHOSPHATASE YWQE"/>
    <property type="match status" value="1"/>
</dbReference>
<evidence type="ECO:0000313" key="6">
    <source>
        <dbReference type="EMBL" id="HIS31710.1"/>
    </source>
</evidence>
<keyword evidence="3" id="KW-0378">Hydrolase</keyword>
<dbReference type="SUPFAM" id="SSF89550">
    <property type="entry name" value="PHP domain-like"/>
    <property type="match status" value="1"/>
</dbReference>
<dbReference type="Gene3D" id="3.20.20.140">
    <property type="entry name" value="Metal-dependent hydrolases"/>
    <property type="match status" value="1"/>
</dbReference>